<dbReference type="OrthoDB" id="886643at2"/>
<gene>
    <name evidence="1" type="ORF">E5J99_18375</name>
</gene>
<accession>A0A4Z0PFJ1</accession>
<name>A0A4Z0PFJ1_9BACT</name>
<proteinExistence type="predicted"/>
<keyword evidence="2" id="KW-1185">Reference proteome</keyword>
<dbReference type="AlphaFoldDB" id="A0A4Z0PFJ1"/>
<dbReference type="EMBL" id="SRLD01000047">
    <property type="protein sequence ID" value="TGE13885.1"/>
    <property type="molecule type" value="Genomic_DNA"/>
</dbReference>
<organism evidence="1 2">
    <name type="scientific">Hymenobacter elongatus</name>
    <dbReference type="NCBI Taxonomy" id="877208"/>
    <lineage>
        <taxon>Bacteria</taxon>
        <taxon>Pseudomonadati</taxon>
        <taxon>Bacteroidota</taxon>
        <taxon>Cytophagia</taxon>
        <taxon>Cytophagales</taxon>
        <taxon>Hymenobacteraceae</taxon>
        <taxon>Hymenobacter</taxon>
    </lineage>
</organism>
<evidence type="ECO:0000313" key="2">
    <source>
        <dbReference type="Proteomes" id="UP000297739"/>
    </source>
</evidence>
<sequence>MAQRNSPNDIRQLADLNQLSDIVVDKRLGKRAEAKKSRRNRHYEKQFIKNALTARLDGDES</sequence>
<evidence type="ECO:0000313" key="1">
    <source>
        <dbReference type="EMBL" id="TGE13885.1"/>
    </source>
</evidence>
<comment type="caution">
    <text evidence="1">The sequence shown here is derived from an EMBL/GenBank/DDBJ whole genome shotgun (WGS) entry which is preliminary data.</text>
</comment>
<protein>
    <submittedName>
        <fullName evidence="1">Uncharacterized protein</fullName>
    </submittedName>
</protein>
<reference evidence="1 2" key="1">
    <citation type="submission" date="2019-04" db="EMBL/GenBank/DDBJ databases">
        <authorList>
            <person name="Feng G."/>
            <person name="Zhang J."/>
            <person name="Zhu H."/>
        </authorList>
    </citation>
    <scope>NUCLEOTIDE SEQUENCE [LARGE SCALE GENOMIC DNA]</scope>
    <source>
        <strain evidence="1 2">JCM 17223</strain>
    </source>
</reference>
<dbReference type="Proteomes" id="UP000297739">
    <property type="component" value="Unassembled WGS sequence"/>
</dbReference>
<dbReference type="RefSeq" id="WP_135499283.1">
    <property type="nucleotide sequence ID" value="NZ_SRLD01000047.1"/>
</dbReference>